<dbReference type="InterPro" id="IPR005471">
    <property type="entry name" value="Tscrpt_reg_IclR_N"/>
</dbReference>
<feature type="domain" description="HTH iclR-type" evidence="3">
    <location>
        <begin position="1"/>
        <end position="51"/>
    </location>
</feature>
<keyword evidence="5" id="KW-1185">Reference proteome</keyword>
<dbReference type="Gene3D" id="1.10.10.10">
    <property type="entry name" value="Winged helix-like DNA-binding domain superfamily/Winged helix DNA-binding domain"/>
    <property type="match status" value="1"/>
</dbReference>
<organism evidence="4 5">
    <name type="scientific">Leucobacter manosquensis</name>
    <dbReference type="NCBI Taxonomy" id="2810611"/>
    <lineage>
        <taxon>Bacteria</taxon>
        <taxon>Bacillati</taxon>
        <taxon>Actinomycetota</taxon>
        <taxon>Actinomycetes</taxon>
        <taxon>Micrococcales</taxon>
        <taxon>Microbacteriaceae</taxon>
        <taxon>Leucobacter</taxon>
    </lineage>
</organism>
<reference evidence="4 5" key="1">
    <citation type="submission" date="2021-02" db="EMBL/GenBank/DDBJ databases">
        <title>Draft genome and description of Leucobacter sp nov strain Marseille-Q4368.</title>
        <authorList>
            <person name="Boxberger M."/>
            <person name="La Scola B."/>
        </authorList>
    </citation>
    <scope>NUCLEOTIDE SEQUENCE [LARGE SCALE GENOMIC DNA]</scope>
    <source>
        <strain evidence="4 5">Marseille-Q4368</strain>
    </source>
</reference>
<evidence type="ECO:0000256" key="2">
    <source>
        <dbReference type="ARBA" id="ARBA00023163"/>
    </source>
</evidence>
<dbReference type="EMBL" id="JAFEVO010000001">
    <property type="protein sequence ID" value="MBS3181920.1"/>
    <property type="molecule type" value="Genomic_DNA"/>
</dbReference>
<evidence type="ECO:0000259" key="3">
    <source>
        <dbReference type="PROSITE" id="PS51077"/>
    </source>
</evidence>
<dbReference type="SMART" id="SM00346">
    <property type="entry name" value="HTH_ICLR"/>
    <property type="match status" value="1"/>
</dbReference>
<protein>
    <submittedName>
        <fullName evidence="4">Helix-turn-helix domain-containing protein</fullName>
    </submittedName>
</protein>
<dbReference type="SUPFAM" id="SSF46785">
    <property type="entry name" value="Winged helix' DNA-binding domain"/>
    <property type="match status" value="1"/>
</dbReference>
<dbReference type="PANTHER" id="PTHR30136:SF24">
    <property type="entry name" value="HTH-TYPE TRANSCRIPTIONAL REPRESSOR ALLR"/>
    <property type="match status" value="1"/>
</dbReference>
<comment type="caution">
    <text evidence="4">The sequence shown here is derived from an EMBL/GenBank/DDBJ whole genome shotgun (WGS) entry which is preliminary data.</text>
</comment>
<accession>A0ABS5M505</accession>
<dbReference type="InterPro" id="IPR036388">
    <property type="entry name" value="WH-like_DNA-bd_sf"/>
</dbReference>
<dbReference type="PANTHER" id="PTHR30136">
    <property type="entry name" value="HELIX-TURN-HELIX TRANSCRIPTIONAL REGULATOR, ICLR FAMILY"/>
    <property type="match status" value="1"/>
</dbReference>
<keyword evidence="1" id="KW-0805">Transcription regulation</keyword>
<name>A0ABS5M505_9MICO</name>
<evidence type="ECO:0000256" key="1">
    <source>
        <dbReference type="ARBA" id="ARBA00023015"/>
    </source>
</evidence>
<dbReference type="InterPro" id="IPR029016">
    <property type="entry name" value="GAF-like_dom_sf"/>
</dbReference>
<dbReference type="Proteomes" id="UP000811492">
    <property type="component" value="Unassembled WGS sequence"/>
</dbReference>
<dbReference type="PROSITE" id="PS51077">
    <property type="entry name" value="HTH_ICLR"/>
    <property type="match status" value="1"/>
</dbReference>
<keyword evidence="2" id="KW-0804">Transcription</keyword>
<evidence type="ECO:0000313" key="4">
    <source>
        <dbReference type="EMBL" id="MBS3181920.1"/>
    </source>
</evidence>
<dbReference type="SUPFAM" id="SSF55781">
    <property type="entry name" value="GAF domain-like"/>
    <property type="match status" value="1"/>
</dbReference>
<dbReference type="Pfam" id="PF09339">
    <property type="entry name" value="HTH_IclR"/>
    <property type="match status" value="1"/>
</dbReference>
<dbReference type="InterPro" id="IPR036390">
    <property type="entry name" value="WH_DNA-bd_sf"/>
</dbReference>
<sequence length="207" mass="21999">MTLVVDSGPLTLSDIARTSGLPTSTTMRMLRALETWGYVFRSADGRYATGSRFVQSRVAGGGARPEDLIDLSASVMRRLTEETSESTYLAVPGPANTCTFLREVQSPLPIRHVRFDGWEGRTVPMAGSVVEEVLLGRIPESGFVMSAAVADPDSIVLGAPIHSAEGARIAVLEVTGPRFRMPAEVVSAHGEALKSAAAELSNLLAET</sequence>
<gene>
    <name evidence="4" type="ORF">JSQ98_06875</name>
</gene>
<evidence type="ECO:0000313" key="5">
    <source>
        <dbReference type="Proteomes" id="UP000811492"/>
    </source>
</evidence>
<dbReference type="InterPro" id="IPR050707">
    <property type="entry name" value="HTH_MetabolicPath_Reg"/>
</dbReference>
<proteinExistence type="predicted"/>
<dbReference type="Gene3D" id="3.30.450.40">
    <property type="match status" value="2"/>
</dbReference>